<dbReference type="GO" id="GO:0009236">
    <property type="term" value="P:cobalamin biosynthetic process"/>
    <property type="evidence" value="ECO:0007669"/>
    <property type="project" value="UniProtKB-UniRule"/>
</dbReference>
<feature type="transmembrane region" description="Helical" evidence="9">
    <location>
        <begin position="209"/>
        <end position="226"/>
    </location>
</feature>
<comment type="similarity">
    <text evidence="3 9">Belongs to the CobD/CbiB family.</text>
</comment>
<evidence type="ECO:0000256" key="1">
    <source>
        <dbReference type="ARBA" id="ARBA00004651"/>
    </source>
</evidence>
<reference evidence="10 11" key="1">
    <citation type="submission" date="2020-08" db="EMBL/GenBank/DDBJ databases">
        <title>Bridging the membrane lipid divide: bacteria of the FCB group superphylum have the potential to synthesize archaeal ether lipids.</title>
        <authorList>
            <person name="Villanueva L."/>
            <person name="Von Meijenfeldt F.A.B."/>
            <person name="Westbye A.B."/>
            <person name="Yadav S."/>
            <person name="Hopmans E.C."/>
            <person name="Dutilh B.E."/>
            <person name="Sinninghe Damste J.S."/>
        </authorList>
    </citation>
    <scope>NUCLEOTIDE SEQUENCE [LARGE SCALE GENOMIC DNA]</scope>
    <source>
        <strain evidence="10">NIOZ-UU17</strain>
    </source>
</reference>
<accession>A0A8J6P0M8</accession>
<evidence type="ECO:0000256" key="2">
    <source>
        <dbReference type="ARBA" id="ARBA00004953"/>
    </source>
</evidence>
<evidence type="ECO:0000313" key="11">
    <source>
        <dbReference type="Proteomes" id="UP000605201"/>
    </source>
</evidence>
<keyword evidence="4 9" id="KW-1003">Cell membrane</keyword>
<dbReference type="PANTHER" id="PTHR34308:SF1">
    <property type="entry name" value="COBALAMIN BIOSYNTHESIS PROTEIN CBIB"/>
    <property type="match status" value="1"/>
</dbReference>
<dbReference type="GO" id="GO:0005886">
    <property type="term" value="C:plasma membrane"/>
    <property type="evidence" value="ECO:0007669"/>
    <property type="project" value="UniProtKB-SubCell"/>
</dbReference>
<evidence type="ECO:0000256" key="7">
    <source>
        <dbReference type="ARBA" id="ARBA00022989"/>
    </source>
</evidence>
<dbReference type="Pfam" id="PF03186">
    <property type="entry name" value="CobD_Cbib"/>
    <property type="match status" value="1"/>
</dbReference>
<dbReference type="PANTHER" id="PTHR34308">
    <property type="entry name" value="COBALAMIN BIOSYNTHESIS PROTEIN CBIB"/>
    <property type="match status" value="1"/>
</dbReference>
<evidence type="ECO:0000256" key="9">
    <source>
        <dbReference type="HAMAP-Rule" id="MF_00024"/>
    </source>
</evidence>
<dbReference type="GO" id="GO:0015420">
    <property type="term" value="F:ABC-type vitamin B12 transporter activity"/>
    <property type="evidence" value="ECO:0007669"/>
    <property type="project" value="UniProtKB-UniRule"/>
</dbReference>
<keyword evidence="8 9" id="KW-0472">Membrane</keyword>
<evidence type="ECO:0000256" key="3">
    <source>
        <dbReference type="ARBA" id="ARBA00006263"/>
    </source>
</evidence>
<evidence type="ECO:0000256" key="8">
    <source>
        <dbReference type="ARBA" id="ARBA00023136"/>
    </source>
</evidence>
<dbReference type="NCBIfam" id="TIGR00380">
    <property type="entry name" value="cobal_cbiB"/>
    <property type="match status" value="1"/>
</dbReference>
<gene>
    <name evidence="9 10" type="primary">cobD</name>
    <name evidence="10" type="ORF">H8D96_02135</name>
</gene>
<evidence type="ECO:0000256" key="6">
    <source>
        <dbReference type="ARBA" id="ARBA00022692"/>
    </source>
</evidence>
<dbReference type="EMBL" id="JACNIG010000072">
    <property type="protein sequence ID" value="MBC8430697.1"/>
    <property type="molecule type" value="Genomic_DNA"/>
</dbReference>
<protein>
    <recommendedName>
        <fullName evidence="9">Cobalamin biosynthesis protein CobD</fullName>
    </recommendedName>
</protein>
<sequence length="316" mass="34276">MDFTIALYALPAAFLLDLVLGDPESLPHPIRWMGKSITFMEPIFRKLPTGPAISGAFLSISLIATTWALTSLVIQASELIHPLAGDVLEILIIYYAVSARSLEDSALEIYRSLQQNRLQEAKARVAMIVGRDVADLKEDGIARATVETVGENLVDGVVSPLFYAAIGGAPLAMAYKMVNTLDSMIGYKNDTYRHFGKIAARIDDVANFIPARLVVAVIAIAALILIRRGRHTWETAMAEGANHSSPNAGYPEAAFAGALSVQLGGPGYYEGHLVKKPYIGLRFGQTKPIHIKRACDLMMLSALIWLGILCAIMIIL</sequence>
<comment type="function">
    <text evidence="9">Converts cobyric acid to cobinamide by the addition of aminopropanol on the F carboxylic group.</text>
</comment>
<name>A0A8J6P0M8_9BACT</name>
<keyword evidence="5 9" id="KW-0169">Cobalamin biosynthesis</keyword>
<dbReference type="HAMAP" id="MF_00024">
    <property type="entry name" value="CobD_CbiB"/>
    <property type="match status" value="1"/>
</dbReference>
<comment type="caution">
    <text evidence="10">The sequence shown here is derived from an EMBL/GenBank/DDBJ whole genome shotgun (WGS) entry which is preliminary data.</text>
</comment>
<proteinExistence type="inferred from homology"/>
<evidence type="ECO:0000313" key="10">
    <source>
        <dbReference type="EMBL" id="MBC8430697.1"/>
    </source>
</evidence>
<dbReference type="UniPathway" id="UPA00148"/>
<comment type="caution">
    <text evidence="9">Lacks conserved residue(s) required for the propagation of feature annotation.</text>
</comment>
<dbReference type="InterPro" id="IPR004485">
    <property type="entry name" value="Cobalamin_biosynth_CobD/CbiB"/>
</dbReference>
<dbReference type="Proteomes" id="UP000605201">
    <property type="component" value="Unassembled WGS sequence"/>
</dbReference>
<evidence type="ECO:0000256" key="4">
    <source>
        <dbReference type="ARBA" id="ARBA00022475"/>
    </source>
</evidence>
<keyword evidence="7 9" id="KW-1133">Transmembrane helix</keyword>
<dbReference type="GO" id="GO:0048472">
    <property type="term" value="F:threonine-phosphate decarboxylase activity"/>
    <property type="evidence" value="ECO:0007669"/>
    <property type="project" value="InterPro"/>
</dbReference>
<dbReference type="AlphaFoldDB" id="A0A8J6P0M8"/>
<keyword evidence="6 9" id="KW-0812">Transmembrane</keyword>
<comment type="subcellular location">
    <subcellularLocation>
        <location evidence="1 9">Cell membrane</location>
        <topology evidence="1 9">Multi-pass membrane protein</topology>
    </subcellularLocation>
</comment>
<feature type="transmembrane region" description="Helical" evidence="9">
    <location>
        <begin position="52"/>
        <end position="72"/>
    </location>
</feature>
<organism evidence="10 11">
    <name type="scientific">Candidatus Desulfatibia vada</name>
    <dbReference type="NCBI Taxonomy" id="2841696"/>
    <lineage>
        <taxon>Bacteria</taxon>
        <taxon>Pseudomonadati</taxon>
        <taxon>Thermodesulfobacteriota</taxon>
        <taxon>Desulfobacteria</taxon>
        <taxon>Desulfobacterales</taxon>
        <taxon>Desulfobacterales incertae sedis</taxon>
        <taxon>Candidatus Desulfatibia</taxon>
    </lineage>
</organism>
<evidence type="ECO:0000256" key="5">
    <source>
        <dbReference type="ARBA" id="ARBA00022573"/>
    </source>
</evidence>
<comment type="pathway">
    <text evidence="2 9">Cofactor biosynthesis; adenosylcobalamin biosynthesis.</text>
</comment>
<feature type="transmembrane region" description="Helical" evidence="9">
    <location>
        <begin position="297"/>
        <end position="315"/>
    </location>
</feature>